<evidence type="ECO:0000313" key="5">
    <source>
        <dbReference type="Proteomes" id="UP001501218"/>
    </source>
</evidence>
<sequence length="444" mass="46980">MVLVGVPALRSGTPAFTLRGVRVSGTSLETAEVNRLLSRLSAVDDHVARRYPGARAARQPVHTCYVPADRVDAEVLRRWGSEALSALDSHAATPEALASALGLSGEIAGAVHPRVRSKLASDPVEDLRIDFEDGYLAPAGAADPDAVEDADAERTAGVVADWLRDGVAPGVFGLRVKSFDTPQLRARSVRTLDVFLTALLARHGSVPDGLVLTFPKVVDVAQVEVFVEVLALAERRFGLADGALRFEIQVETTQSIVDSEGRFALPRFLGAGAGRVSGLHFGTYDYTAACGLTAAHQHLAHGACDFARHAMQVAAAGTGVFLSDGSTNVLPVGEQVEHGWRTHYDLLRRSLAHGFYQSWDLHPAQLVTRYAAVFAAFRDSAGAEAARLAAYTSAAGGAVLDEPATARALAASFVRALDNGATDAEEVESMTGLAEDDLRALGRL</sequence>
<dbReference type="PANTHER" id="PTHR32308:SF10">
    <property type="entry name" value="CITRATE LYASE SUBUNIT BETA"/>
    <property type="match status" value="1"/>
</dbReference>
<organism evidence="4 5">
    <name type="scientific">Saccharopolyspora halophila</name>
    <dbReference type="NCBI Taxonomy" id="405551"/>
    <lineage>
        <taxon>Bacteria</taxon>
        <taxon>Bacillati</taxon>
        <taxon>Actinomycetota</taxon>
        <taxon>Actinomycetes</taxon>
        <taxon>Pseudonocardiales</taxon>
        <taxon>Pseudonocardiaceae</taxon>
        <taxon>Saccharopolyspora</taxon>
    </lineage>
</organism>
<dbReference type="GO" id="GO:0016829">
    <property type="term" value="F:lyase activity"/>
    <property type="evidence" value="ECO:0007669"/>
    <property type="project" value="UniProtKB-KW"/>
</dbReference>
<name>A0ABN3FIU5_9PSEU</name>
<comment type="cofactor">
    <cofactor evidence="1">
        <name>Mg(2+)</name>
        <dbReference type="ChEBI" id="CHEBI:18420"/>
    </cofactor>
</comment>
<dbReference type="EMBL" id="BAAARA010000001">
    <property type="protein sequence ID" value="GAA2330875.1"/>
    <property type="molecule type" value="Genomic_DNA"/>
</dbReference>
<evidence type="ECO:0000256" key="2">
    <source>
        <dbReference type="ARBA" id="ARBA00022723"/>
    </source>
</evidence>
<accession>A0ABN3FIU5</accession>
<keyword evidence="5" id="KW-1185">Reference proteome</keyword>
<dbReference type="Proteomes" id="UP001501218">
    <property type="component" value="Unassembled WGS sequence"/>
</dbReference>
<dbReference type="Gene3D" id="3.20.20.60">
    <property type="entry name" value="Phosphoenolpyruvate-binding domains"/>
    <property type="match status" value="1"/>
</dbReference>
<dbReference type="PANTHER" id="PTHR32308">
    <property type="entry name" value="LYASE BETA SUBUNIT, PUTATIVE (AFU_ORTHOLOGUE AFUA_4G13030)-RELATED"/>
    <property type="match status" value="1"/>
</dbReference>
<keyword evidence="4" id="KW-0456">Lyase</keyword>
<reference evidence="4 5" key="1">
    <citation type="journal article" date="2019" name="Int. J. Syst. Evol. Microbiol.">
        <title>The Global Catalogue of Microorganisms (GCM) 10K type strain sequencing project: providing services to taxonomists for standard genome sequencing and annotation.</title>
        <authorList>
            <consortium name="The Broad Institute Genomics Platform"/>
            <consortium name="The Broad Institute Genome Sequencing Center for Infectious Disease"/>
            <person name="Wu L."/>
            <person name="Ma J."/>
        </authorList>
    </citation>
    <scope>NUCLEOTIDE SEQUENCE [LARGE SCALE GENOMIC DNA]</scope>
    <source>
        <strain evidence="4 5">JCM 16221</strain>
    </source>
</reference>
<evidence type="ECO:0000256" key="1">
    <source>
        <dbReference type="ARBA" id="ARBA00001946"/>
    </source>
</evidence>
<dbReference type="Pfam" id="PF22484">
    <property type="entry name" value="DUF6986"/>
    <property type="match status" value="1"/>
</dbReference>
<dbReference type="InterPro" id="IPR054255">
    <property type="entry name" value="DUF6986"/>
</dbReference>
<keyword evidence="3" id="KW-0460">Magnesium</keyword>
<evidence type="ECO:0000313" key="4">
    <source>
        <dbReference type="EMBL" id="GAA2330875.1"/>
    </source>
</evidence>
<dbReference type="InterPro" id="IPR015813">
    <property type="entry name" value="Pyrv/PenolPyrv_kinase-like_dom"/>
</dbReference>
<dbReference type="InterPro" id="IPR040442">
    <property type="entry name" value="Pyrv_kinase-like_dom_sf"/>
</dbReference>
<evidence type="ECO:0000256" key="3">
    <source>
        <dbReference type="ARBA" id="ARBA00022842"/>
    </source>
</evidence>
<dbReference type="SUPFAM" id="SSF51621">
    <property type="entry name" value="Phosphoenolpyruvate/pyruvate domain"/>
    <property type="match status" value="1"/>
</dbReference>
<proteinExistence type="predicted"/>
<keyword evidence="2" id="KW-0479">Metal-binding</keyword>
<protein>
    <submittedName>
        <fullName evidence="4">Aldolase/citrate lyase family protein</fullName>
    </submittedName>
</protein>
<gene>
    <name evidence="4" type="ORF">GCM10009854_02200</name>
</gene>
<comment type="caution">
    <text evidence="4">The sequence shown here is derived from an EMBL/GenBank/DDBJ whole genome shotgun (WGS) entry which is preliminary data.</text>
</comment>